<dbReference type="Pfam" id="PF14351">
    <property type="entry name" value="DUF4401"/>
    <property type="match status" value="1"/>
</dbReference>
<dbReference type="Proteomes" id="UP000305131">
    <property type="component" value="Unassembled WGS sequence"/>
</dbReference>
<feature type="transmembrane region" description="Helical" evidence="1">
    <location>
        <begin position="144"/>
        <end position="168"/>
    </location>
</feature>
<feature type="transmembrane region" description="Helical" evidence="1">
    <location>
        <begin position="279"/>
        <end position="307"/>
    </location>
</feature>
<evidence type="ECO:0000313" key="4">
    <source>
        <dbReference type="Proteomes" id="UP000305131"/>
    </source>
</evidence>
<feature type="transmembrane region" description="Helical" evidence="1">
    <location>
        <begin position="188"/>
        <end position="206"/>
    </location>
</feature>
<feature type="transmembrane region" description="Helical" evidence="1">
    <location>
        <begin position="79"/>
        <end position="96"/>
    </location>
</feature>
<dbReference type="InterPro" id="IPR025513">
    <property type="entry name" value="DUF4401"/>
</dbReference>
<keyword evidence="1" id="KW-0472">Membrane</keyword>
<dbReference type="AlphaFoldDB" id="A0A6C1KAP4"/>
<gene>
    <name evidence="3" type="ORF">FBQ73_22610</name>
</gene>
<feature type="domain" description="DUF4401" evidence="2">
    <location>
        <begin position="43"/>
        <end position="358"/>
    </location>
</feature>
<feature type="transmembrane region" description="Helical" evidence="1">
    <location>
        <begin position="313"/>
        <end position="332"/>
    </location>
</feature>
<reference evidence="3 4" key="1">
    <citation type="submission" date="2019-05" db="EMBL/GenBank/DDBJ databases">
        <authorList>
            <person name="Zhou X."/>
        </authorList>
    </citation>
    <scope>NUCLEOTIDE SEQUENCE [LARGE SCALE GENOMIC DNA]</scope>
    <source>
        <strain evidence="3 4">DSM 432</strain>
    </source>
</reference>
<protein>
    <submittedName>
        <fullName evidence="3">DUF4401 domain-containing protein</fullName>
    </submittedName>
</protein>
<dbReference type="OrthoDB" id="8477942at2"/>
<accession>A0A6C1KAP4</accession>
<comment type="caution">
    <text evidence="3">The sequence shown here is derived from an EMBL/GenBank/DDBJ whole genome shotgun (WGS) entry which is preliminary data.</text>
</comment>
<feature type="transmembrane region" description="Helical" evidence="1">
    <location>
        <begin position="254"/>
        <end position="272"/>
    </location>
</feature>
<dbReference type="EMBL" id="VAUP01000042">
    <property type="protein sequence ID" value="TLX40831.1"/>
    <property type="molecule type" value="Genomic_DNA"/>
</dbReference>
<feature type="transmembrane region" description="Helical" evidence="1">
    <location>
        <begin position="46"/>
        <end position="67"/>
    </location>
</feature>
<evidence type="ECO:0000256" key="1">
    <source>
        <dbReference type="SAM" id="Phobius"/>
    </source>
</evidence>
<feature type="transmembrane region" description="Helical" evidence="1">
    <location>
        <begin position="108"/>
        <end position="132"/>
    </location>
</feature>
<feature type="transmembrane region" description="Helical" evidence="1">
    <location>
        <begin position="213"/>
        <end position="234"/>
    </location>
</feature>
<sequence>MTRPSIEAGTLLAAWTASGALPHGAQAAVVAAIRADAAVERPPLHLKILAAVGTVLATAFFFAFIVIADLISFDSGGNLLAWGLAFVAAGIALSVSRSRVPAGMGRDVLAQTAFTALALGKVISVFGIIILVGRNTPWAPTMAILAVTILTYPVTAASLDRVLSPYAAGVAAMLEILLRRNFGADPSLAVAALFTLAAGIAGLLLLSHRVPLALRPIGTAALALMGTIVCILAAGQDAGAWANGKPMDPRPVEAVLTLALIGVIGWVAGGLDRLAQPPLLAAVAGTILLGLAGAPGISFALLVLIIGHALHDVPLRVAGILALPVFLVLWYYGREMTFLEKSATLVGSGLLLLAGQAVIAHFGWDREETP</sequence>
<feature type="transmembrane region" description="Helical" evidence="1">
    <location>
        <begin position="344"/>
        <end position="364"/>
    </location>
</feature>
<evidence type="ECO:0000259" key="2">
    <source>
        <dbReference type="Pfam" id="PF14351"/>
    </source>
</evidence>
<dbReference type="GeneID" id="95776253"/>
<proteinExistence type="predicted"/>
<dbReference type="RefSeq" id="WP_138401742.1">
    <property type="nucleotide sequence ID" value="NZ_JBAFVI010000019.1"/>
</dbReference>
<name>A0A6C1KAP4_XANAU</name>
<keyword evidence="1" id="KW-0812">Transmembrane</keyword>
<organism evidence="3 4">
    <name type="scientific">Xanthobacter autotrophicus</name>
    <dbReference type="NCBI Taxonomy" id="280"/>
    <lineage>
        <taxon>Bacteria</taxon>
        <taxon>Pseudomonadati</taxon>
        <taxon>Pseudomonadota</taxon>
        <taxon>Alphaproteobacteria</taxon>
        <taxon>Hyphomicrobiales</taxon>
        <taxon>Xanthobacteraceae</taxon>
        <taxon>Xanthobacter</taxon>
    </lineage>
</organism>
<keyword evidence="1" id="KW-1133">Transmembrane helix</keyword>
<evidence type="ECO:0000313" key="3">
    <source>
        <dbReference type="EMBL" id="TLX40831.1"/>
    </source>
</evidence>